<keyword evidence="1" id="KW-0812">Transmembrane</keyword>
<proteinExistence type="predicted"/>
<dbReference type="OrthoDB" id="509821at2759"/>
<dbReference type="KEGG" id="clec:106670885"/>
<sequence>MNSPERSSGPDSPSFLPNDCFIRNRGERASLNFVEECNSYTFMKKRKSDIKKFSFYNAIVIGTVVAFDFFKMCGDGHITEWAKTVVLVICICNLLHFMFTYLKLARASQEQRVKIKNHFCANTSPKQEDEGPVEMNNLATPSPQTDVSKTPPHNNMTGEFSSFETPTNHTLTKYKNKMFSQANDLVKYLCDYKQAMKDELVLLSRDSSMPSGPFDFWSPENRKDTSPNSLDVSPLLRTLQYQTACKKMLNTSAFWGGQDSPDGWSQPNVKWICNLRSWLSEMVLKRLVEEIETVNRGLQKEGMGSYLVGTVGLDALVNTANNHVIVQKIPNISFLVPFLEISTNQQYVVQRIRDLAKGSSMNCFNWRSGGNYEDKLWESHLLTDAELVMHLFMTYLDSRLPLLAERPSAKPFSSQYFARSPNSPKKTNLAIVQDNVSPPHYQLMINNSLRDIPHGRNNLFWTLVQFLCCVKKYEHGSLGNINWGRGGLNMLSIIENTDI</sequence>
<dbReference type="GO" id="GO:0016020">
    <property type="term" value="C:membrane"/>
    <property type="evidence" value="ECO:0007669"/>
    <property type="project" value="TreeGrafter"/>
</dbReference>
<dbReference type="InterPro" id="IPR019176">
    <property type="entry name" value="Cytochrome_B561-rel"/>
</dbReference>
<dbReference type="OMA" id="TIFKHER"/>
<dbReference type="EnsemblMetazoa" id="XM_014401548.2">
    <property type="protein sequence ID" value="XP_014257034.1"/>
    <property type="gene ID" value="LOC106670885"/>
</dbReference>
<keyword evidence="3" id="KW-1185">Reference proteome</keyword>
<dbReference type="PANTHER" id="PTHR21780:SF0">
    <property type="entry name" value="TRANSMEMBRANE PROTEIN 209"/>
    <property type="match status" value="1"/>
</dbReference>
<accession>A0A8I6S2W6</accession>
<dbReference type="PANTHER" id="PTHR21780">
    <property type="entry name" value="TRANSMEMBRANE PROTEIN 209"/>
    <property type="match status" value="1"/>
</dbReference>
<evidence type="ECO:0000313" key="3">
    <source>
        <dbReference type="Proteomes" id="UP000494040"/>
    </source>
</evidence>
<organism evidence="2 3">
    <name type="scientific">Cimex lectularius</name>
    <name type="common">Bed bug</name>
    <name type="synonym">Acanthia lectularia</name>
    <dbReference type="NCBI Taxonomy" id="79782"/>
    <lineage>
        <taxon>Eukaryota</taxon>
        <taxon>Metazoa</taxon>
        <taxon>Ecdysozoa</taxon>
        <taxon>Arthropoda</taxon>
        <taxon>Hexapoda</taxon>
        <taxon>Insecta</taxon>
        <taxon>Pterygota</taxon>
        <taxon>Neoptera</taxon>
        <taxon>Paraneoptera</taxon>
        <taxon>Hemiptera</taxon>
        <taxon>Heteroptera</taxon>
        <taxon>Panheteroptera</taxon>
        <taxon>Cimicomorpha</taxon>
        <taxon>Cimicidae</taxon>
        <taxon>Cimex</taxon>
    </lineage>
</organism>
<feature type="transmembrane region" description="Helical" evidence="1">
    <location>
        <begin position="82"/>
        <end position="102"/>
    </location>
</feature>
<protein>
    <recommendedName>
        <fullName evidence="4">Transmembrane protein 209</fullName>
    </recommendedName>
</protein>
<reference evidence="2" key="1">
    <citation type="submission" date="2022-01" db="UniProtKB">
        <authorList>
            <consortium name="EnsemblMetazoa"/>
        </authorList>
    </citation>
    <scope>IDENTIFICATION</scope>
</reference>
<dbReference type="GeneID" id="106670885"/>
<evidence type="ECO:0000256" key="1">
    <source>
        <dbReference type="SAM" id="Phobius"/>
    </source>
</evidence>
<evidence type="ECO:0008006" key="4">
    <source>
        <dbReference type="Google" id="ProtNLM"/>
    </source>
</evidence>
<feature type="transmembrane region" description="Helical" evidence="1">
    <location>
        <begin position="53"/>
        <end position="70"/>
    </location>
</feature>
<dbReference type="Pfam" id="PF09786">
    <property type="entry name" value="CytochromB561_N"/>
    <property type="match status" value="1"/>
</dbReference>
<keyword evidence="1" id="KW-0472">Membrane</keyword>
<dbReference type="AlphaFoldDB" id="A0A8I6S2W6"/>
<dbReference type="RefSeq" id="XP_014257034.1">
    <property type="nucleotide sequence ID" value="XM_014401548.2"/>
</dbReference>
<dbReference type="Proteomes" id="UP000494040">
    <property type="component" value="Unassembled WGS sequence"/>
</dbReference>
<name>A0A8I6S2W6_CIMLE</name>
<evidence type="ECO:0000313" key="2">
    <source>
        <dbReference type="EnsemblMetazoa" id="XP_014257034.1"/>
    </source>
</evidence>
<keyword evidence="1" id="KW-1133">Transmembrane helix</keyword>